<dbReference type="AlphaFoldDB" id="A0A222FRF5"/>
<keyword evidence="7" id="KW-1185">Reference proteome</keyword>
<evidence type="ECO:0000256" key="2">
    <source>
        <dbReference type="ARBA" id="ARBA00022723"/>
    </source>
</evidence>
<comment type="similarity">
    <text evidence="1">Belongs to the Gfa family.</text>
</comment>
<evidence type="ECO:0000313" key="7">
    <source>
        <dbReference type="Proteomes" id="UP000202440"/>
    </source>
</evidence>
<dbReference type="KEGG" id="bsan:CHH28_02290"/>
<dbReference type="SUPFAM" id="SSF51316">
    <property type="entry name" value="Mss4-like"/>
    <property type="match status" value="1"/>
</dbReference>
<keyword evidence="3" id="KW-0862">Zinc</keyword>
<keyword evidence="4" id="KW-0456">Lyase</keyword>
<dbReference type="OrthoDB" id="4188830at2"/>
<organism evidence="6 7">
    <name type="scientific">Bacterioplanes sanyensis</name>
    <dbReference type="NCBI Taxonomy" id="1249553"/>
    <lineage>
        <taxon>Bacteria</taxon>
        <taxon>Pseudomonadati</taxon>
        <taxon>Pseudomonadota</taxon>
        <taxon>Gammaproteobacteria</taxon>
        <taxon>Oceanospirillales</taxon>
        <taxon>Oceanospirillaceae</taxon>
        <taxon>Bacterioplanes</taxon>
    </lineage>
</organism>
<reference evidence="6 7" key="1">
    <citation type="submission" date="2017-07" db="EMBL/GenBank/DDBJ databases">
        <title>Annotated genome sequence of Bacterioplanes sanyensis isolated from Red Sea.</title>
        <authorList>
            <person name="Rehman Z.U."/>
        </authorList>
    </citation>
    <scope>NUCLEOTIDE SEQUENCE [LARGE SCALE GENOMIC DNA]</scope>
    <source>
        <strain evidence="6 7">NV9</strain>
    </source>
</reference>
<dbReference type="Gene3D" id="3.90.1590.10">
    <property type="entry name" value="glutathione-dependent formaldehyde- activating enzyme (gfa)"/>
    <property type="match status" value="1"/>
</dbReference>
<dbReference type="GO" id="GO:0016846">
    <property type="term" value="F:carbon-sulfur lyase activity"/>
    <property type="evidence" value="ECO:0007669"/>
    <property type="project" value="InterPro"/>
</dbReference>
<evidence type="ECO:0000256" key="4">
    <source>
        <dbReference type="ARBA" id="ARBA00023239"/>
    </source>
</evidence>
<dbReference type="InterPro" id="IPR011057">
    <property type="entry name" value="Mss4-like_sf"/>
</dbReference>
<dbReference type="PROSITE" id="PS51891">
    <property type="entry name" value="CENP_V_GFA"/>
    <property type="match status" value="1"/>
</dbReference>
<protein>
    <submittedName>
        <fullName evidence="6">Aldehyde-activating protein</fullName>
    </submittedName>
</protein>
<dbReference type="PANTHER" id="PTHR33337:SF40">
    <property type="entry name" value="CENP-V_GFA DOMAIN-CONTAINING PROTEIN-RELATED"/>
    <property type="match status" value="1"/>
</dbReference>
<proteinExistence type="inferred from homology"/>
<feature type="domain" description="CENP-V/GFA" evidence="5">
    <location>
        <begin position="2"/>
        <end position="114"/>
    </location>
</feature>
<sequence length="138" mass="15194">MSTSLSCLCGQAKLDVQHDIKEVGVCHCSMCRRWGGGPFLAVHVGAEVKLDGPISRYQSSDWANRGFCAQCGTHLFYQLNDSQEYVIAAGLYDANTELAMTSQIYIDQKPPYYEFANDTPKLTEAEFLASMGVTLPEA</sequence>
<dbReference type="InterPro" id="IPR006913">
    <property type="entry name" value="CENP-V/GFA"/>
</dbReference>
<dbReference type="GO" id="GO:0046872">
    <property type="term" value="F:metal ion binding"/>
    <property type="evidence" value="ECO:0007669"/>
    <property type="project" value="UniProtKB-KW"/>
</dbReference>
<dbReference type="PANTHER" id="PTHR33337">
    <property type="entry name" value="GFA DOMAIN-CONTAINING PROTEIN"/>
    <property type="match status" value="1"/>
</dbReference>
<dbReference type="Proteomes" id="UP000202440">
    <property type="component" value="Chromosome"/>
</dbReference>
<evidence type="ECO:0000313" key="6">
    <source>
        <dbReference type="EMBL" id="ASP40803.1"/>
    </source>
</evidence>
<dbReference type="Pfam" id="PF04828">
    <property type="entry name" value="GFA"/>
    <property type="match status" value="1"/>
</dbReference>
<name>A0A222FRF5_9GAMM</name>
<dbReference type="EMBL" id="CP022530">
    <property type="protein sequence ID" value="ASP40803.1"/>
    <property type="molecule type" value="Genomic_DNA"/>
</dbReference>
<evidence type="ECO:0000256" key="1">
    <source>
        <dbReference type="ARBA" id="ARBA00005495"/>
    </source>
</evidence>
<evidence type="ECO:0000259" key="5">
    <source>
        <dbReference type="PROSITE" id="PS51891"/>
    </source>
</evidence>
<keyword evidence="2" id="KW-0479">Metal-binding</keyword>
<accession>A0A222FRF5</accession>
<evidence type="ECO:0000256" key="3">
    <source>
        <dbReference type="ARBA" id="ARBA00022833"/>
    </source>
</evidence>
<gene>
    <name evidence="6" type="ORF">CHH28_02290</name>
</gene>
<dbReference type="RefSeq" id="WP_094061955.1">
    <property type="nucleotide sequence ID" value="NZ_CP022530.1"/>
</dbReference>